<evidence type="ECO:0000256" key="1">
    <source>
        <dbReference type="ARBA" id="ARBA00004651"/>
    </source>
</evidence>
<gene>
    <name evidence="9" type="ORF">SAMN05444000_103145</name>
</gene>
<dbReference type="OrthoDB" id="9795324at2"/>
<feature type="transmembrane region" description="Helical" evidence="8">
    <location>
        <begin position="12"/>
        <end position="31"/>
    </location>
</feature>
<feature type="transmembrane region" description="Helical" evidence="8">
    <location>
        <begin position="137"/>
        <end position="164"/>
    </location>
</feature>
<dbReference type="InterPro" id="IPR002781">
    <property type="entry name" value="TM_pro_TauE-like"/>
</dbReference>
<dbReference type="Pfam" id="PF01925">
    <property type="entry name" value="TauE"/>
    <property type="match status" value="1"/>
</dbReference>
<evidence type="ECO:0000256" key="7">
    <source>
        <dbReference type="ARBA" id="ARBA00023136"/>
    </source>
</evidence>
<protein>
    <recommendedName>
        <fullName evidence="8">Probable membrane transporter protein</fullName>
    </recommendedName>
</protein>
<sequence>MPDLLAEIWSLEGLSWLIVAAFLAGMVRGFSGFGNGLIYIPIAAQFVSPVWAVMTMGLMDIAGPAPMLAKVWKDRHQRDLLRLFVGTIIGLPIGLALLVAVDPNVFRYSVSILSLMVLAILLAGLRYRGEVRPPMLFGIGAASGFLGGTAGIPGPPVILFYMASPHQPAVIRANTTLYLLGYDTLLIGFLAIQSMLSVVPVLLGILLTIPNMVGNMIGAAVFHPDYEKTYRAVAYLLIACAAISSLPFWG</sequence>
<evidence type="ECO:0000256" key="5">
    <source>
        <dbReference type="ARBA" id="ARBA00022692"/>
    </source>
</evidence>
<keyword evidence="10" id="KW-1185">Reference proteome</keyword>
<evidence type="ECO:0000256" key="4">
    <source>
        <dbReference type="ARBA" id="ARBA00022475"/>
    </source>
</evidence>
<evidence type="ECO:0000313" key="9">
    <source>
        <dbReference type="EMBL" id="SHI81925.1"/>
    </source>
</evidence>
<organism evidence="9 10">
    <name type="scientific">Shimia gijangensis</name>
    <dbReference type="NCBI Taxonomy" id="1470563"/>
    <lineage>
        <taxon>Bacteria</taxon>
        <taxon>Pseudomonadati</taxon>
        <taxon>Pseudomonadota</taxon>
        <taxon>Alphaproteobacteria</taxon>
        <taxon>Rhodobacterales</taxon>
        <taxon>Roseobacteraceae</taxon>
    </lineage>
</organism>
<dbReference type="AlphaFoldDB" id="A0A1M6E901"/>
<evidence type="ECO:0000256" key="2">
    <source>
        <dbReference type="ARBA" id="ARBA00009142"/>
    </source>
</evidence>
<dbReference type="InterPro" id="IPR052017">
    <property type="entry name" value="TSUP"/>
</dbReference>
<feature type="transmembrane region" description="Helical" evidence="8">
    <location>
        <begin position="106"/>
        <end position="125"/>
    </location>
</feature>
<evidence type="ECO:0000313" key="10">
    <source>
        <dbReference type="Proteomes" id="UP000183982"/>
    </source>
</evidence>
<dbReference type="STRING" id="1470563.SAMN05444000_103145"/>
<evidence type="ECO:0000256" key="6">
    <source>
        <dbReference type="ARBA" id="ARBA00022989"/>
    </source>
</evidence>
<keyword evidence="4 8" id="KW-1003">Cell membrane</keyword>
<dbReference type="EMBL" id="FQZQ01000003">
    <property type="protein sequence ID" value="SHI81925.1"/>
    <property type="molecule type" value="Genomic_DNA"/>
</dbReference>
<dbReference type="PANTHER" id="PTHR30269">
    <property type="entry name" value="TRANSMEMBRANE PROTEIN YFCA"/>
    <property type="match status" value="1"/>
</dbReference>
<feature type="transmembrane region" description="Helical" evidence="8">
    <location>
        <begin position="80"/>
        <end position="100"/>
    </location>
</feature>
<keyword evidence="5 8" id="KW-0812">Transmembrane</keyword>
<feature type="transmembrane region" description="Helical" evidence="8">
    <location>
        <begin position="184"/>
        <end position="209"/>
    </location>
</feature>
<keyword evidence="6 8" id="KW-1133">Transmembrane helix</keyword>
<feature type="transmembrane region" description="Helical" evidence="8">
    <location>
        <begin position="230"/>
        <end position="249"/>
    </location>
</feature>
<dbReference type="GO" id="GO:0005886">
    <property type="term" value="C:plasma membrane"/>
    <property type="evidence" value="ECO:0007669"/>
    <property type="project" value="UniProtKB-SubCell"/>
</dbReference>
<dbReference type="PANTHER" id="PTHR30269:SF37">
    <property type="entry name" value="MEMBRANE TRANSPORTER PROTEIN"/>
    <property type="match status" value="1"/>
</dbReference>
<proteinExistence type="inferred from homology"/>
<evidence type="ECO:0000256" key="8">
    <source>
        <dbReference type="RuleBase" id="RU363041"/>
    </source>
</evidence>
<comment type="subcellular location">
    <subcellularLocation>
        <location evidence="1 8">Cell membrane</location>
        <topology evidence="1 8">Multi-pass membrane protein</topology>
    </subcellularLocation>
</comment>
<evidence type="ECO:0000256" key="3">
    <source>
        <dbReference type="ARBA" id="ARBA00022448"/>
    </source>
</evidence>
<reference evidence="10" key="1">
    <citation type="submission" date="2016-11" db="EMBL/GenBank/DDBJ databases">
        <authorList>
            <person name="Varghese N."/>
            <person name="Submissions S."/>
        </authorList>
    </citation>
    <scope>NUCLEOTIDE SEQUENCE [LARGE SCALE GENOMIC DNA]</scope>
    <source>
        <strain evidence="10">DSM 100564</strain>
    </source>
</reference>
<dbReference type="RefSeq" id="WP_073249547.1">
    <property type="nucleotide sequence ID" value="NZ_FQZQ01000003.1"/>
</dbReference>
<dbReference type="Proteomes" id="UP000183982">
    <property type="component" value="Unassembled WGS sequence"/>
</dbReference>
<accession>A0A1M6E901</accession>
<feature type="transmembrane region" description="Helical" evidence="8">
    <location>
        <begin position="37"/>
        <end position="59"/>
    </location>
</feature>
<keyword evidence="3" id="KW-0813">Transport</keyword>
<comment type="similarity">
    <text evidence="2 8">Belongs to the 4-toluene sulfonate uptake permease (TSUP) (TC 2.A.102) family.</text>
</comment>
<keyword evidence="7 8" id="KW-0472">Membrane</keyword>
<name>A0A1M6E901_9RHOB</name>